<comment type="caution">
    <text evidence="3">The sequence shown here is derived from an EMBL/GenBank/DDBJ whole genome shotgun (WGS) entry which is preliminary data.</text>
</comment>
<keyword evidence="1" id="KW-0472">Membrane</keyword>
<dbReference type="EMBL" id="JABBWG010000447">
    <property type="protein sequence ID" value="KAG1793392.1"/>
    <property type="molecule type" value="Genomic_DNA"/>
</dbReference>
<accession>A0A9P7JDU0</accession>
<evidence type="ECO:0000313" key="2">
    <source>
        <dbReference type="EMBL" id="KAG1793392.1"/>
    </source>
</evidence>
<organism evidence="3 4">
    <name type="scientific">Suillus subaureus</name>
    <dbReference type="NCBI Taxonomy" id="48587"/>
    <lineage>
        <taxon>Eukaryota</taxon>
        <taxon>Fungi</taxon>
        <taxon>Dikarya</taxon>
        <taxon>Basidiomycota</taxon>
        <taxon>Agaricomycotina</taxon>
        <taxon>Agaricomycetes</taxon>
        <taxon>Agaricomycetidae</taxon>
        <taxon>Boletales</taxon>
        <taxon>Suillineae</taxon>
        <taxon>Suillaceae</taxon>
        <taxon>Suillus</taxon>
    </lineage>
</organism>
<sequence>MPVGAGGLFHLCILFLTCIFYHSLLVPGEHGQNHPSIRKEGLNEAWFEHKFMNHSQRASTKTFGIPLHPSVSLFPVDARSYSLPIELVLQRLGF</sequence>
<keyword evidence="1" id="KW-0812">Transmembrane</keyword>
<reference evidence="3" key="1">
    <citation type="journal article" date="2020" name="New Phytol.">
        <title>Comparative genomics reveals dynamic genome evolution in host specialist ectomycorrhizal fungi.</title>
        <authorList>
            <person name="Lofgren L.A."/>
            <person name="Nguyen N.H."/>
            <person name="Vilgalys R."/>
            <person name="Ruytinx J."/>
            <person name="Liao H.L."/>
            <person name="Branco S."/>
            <person name="Kuo A."/>
            <person name="LaButti K."/>
            <person name="Lipzen A."/>
            <person name="Andreopoulos W."/>
            <person name="Pangilinan J."/>
            <person name="Riley R."/>
            <person name="Hundley H."/>
            <person name="Na H."/>
            <person name="Barry K."/>
            <person name="Grigoriev I.V."/>
            <person name="Stajich J.E."/>
            <person name="Kennedy P.G."/>
        </authorList>
    </citation>
    <scope>NUCLEOTIDE SEQUENCE</scope>
    <source>
        <strain evidence="3">MN1</strain>
    </source>
</reference>
<dbReference type="RefSeq" id="XP_041193151.1">
    <property type="nucleotide sequence ID" value="XM_041342603.1"/>
</dbReference>
<name>A0A9P7JDU0_9AGAM</name>
<keyword evidence="4" id="KW-1185">Reference proteome</keyword>
<keyword evidence="1" id="KW-1133">Transmembrane helix</keyword>
<feature type="transmembrane region" description="Helical" evidence="1">
    <location>
        <begin position="6"/>
        <end position="26"/>
    </location>
</feature>
<dbReference type="Proteomes" id="UP000807769">
    <property type="component" value="Unassembled WGS sequence"/>
</dbReference>
<proteinExistence type="predicted"/>
<dbReference type="AlphaFoldDB" id="A0A9P7JDU0"/>
<dbReference type="GeneID" id="64636619"/>
<evidence type="ECO:0000313" key="3">
    <source>
        <dbReference type="EMBL" id="KAG1816478.1"/>
    </source>
</evidence>
<dbReference type="EMBL" id="JABBWG010000016">
    <property type="protein sequence ID" value="KAG1816478.1"/>
    <property type="molecule type" value="Genomic_DNA"/>
</dbReference>
<gene>
    <name evidence="3" type="ORF">BJ212DRAFT_192828</name>
    <name evidence="2" type="ORF">BJ212DRAFT_763317</name>
</gene>
<evidence type="ECO:0000256" key="1">
    <source>
        <dbReference type="SAM" id="Phobius"/>
    </source>
</evidence>
<protein>
    <submittedName>
        <fullName evidence="3">Uncharacterized protein</fullName>
    </submittedName>
</protein>
<evidence type="ECO:0000313" key="4">
    <source>
        <dbReference type="Proteomes" id="UP000807769"/>
    </source>
</evidence>